<proteinExistence type="predicted"/>
<sequence>MDPSIPYSCCYASESDNDGPDEEVDEEGFTTKEAQAFKKVLWHDHRIPLFKDLSLADEAVVDGGKGIFLEVRPTSHRDNTGRAVFLPGRSSEPSWN</sequence>
<dbReference type="AlphaFoldDB" id="A0A3B6FQ27"/>
<dbReference type="OrthoDB" id="10671397at2759"/>
<evidence type="ECO:0000313" key="3">
    <source>
        <dbReference type="Proteomes" id="UP000019116"/>
    </source>
</evidence>
<dbReference type="Gramene" id="TraesCS3B02G220300.1">
    <property type="protein sequence ID" value="TraesCS3B02G220300.1"/>
    <property type="gene ID" value="TraesCS3B02G220300"/>
</dbReference>
<keyword evidence="3" id="KW-1185">Reference proteome</keyword>
<dbReference type="OMA" id="CCYASES"/>
<accession>A0A3B6FQ27</accession>
<feature type="region of interest" description="Disordered" evidence="1">
    <location>
        <begin position="1"/>
        <end position="25"/>
    </location>
</feature>
<name>A0A3B6FQ27_WHEAT</name>
<dbReference type="Gramene" id="TraesCS3B03G0534400.1">
    <property type="protein sequence ID" value="TraesCS3B03G0534400.1.CDS"/>
    <property type="gene ID" value="TraesCS3B03G0534400"/>
</dbReference>
<organism evidence="2">
    <name type="scientific">Triticum aestivum</name>
    <name type="common">Wheat</name>
    <dbReference type="NCBI Taxonomy" id="4565"/>
    <lineage>
        <taxon>Eukaryota</taxon>
        <taxon>Viridiplantae</taxon>
        <taxon>Streptophyta</taxon>
        <taxon>Embryophyta</taxon>
        <taxon>Tracheophyta</taxon>
        <taxon>Spermatophyta</taxon>
        <taxon>Magnoliopsida</taxon>
        <taxon>Liliopsida</taxon>
        <taxon>Poales</taxon>
        <taxon>Poaceae</taxon>
        <taxon>BOP clade</taxon>
        <taxon>Pooideae</taxon>
        <taxon>Triticodae</taxon>
        <taxon>Triticeae</taxon>
        <taxon>Triticinae</taxon>
        <taxon>Triticum</taxon>
    </lineage>
</organism>
<evidence type="ECO:0000256" key="1">
    <source>
        <dbReference type="SAM" id="MobiDB-lite"/>
    </source>
</evidence>
<reference evidence="2" key="2">
    <citation type="submission" date="2018-10" db="UniProtKB">
        <authorList>
            <consortium name="EnsemblPlants"/>
        </authorList>
    </citation>
    <scope>IDENTIFICATION</scope>
</reference>
<dbReference type="EnsemblPlants" id="TraesCS3B02G220300.1">
    <property type="protein sequence ID" value="TraesCS3B02G220300.1"/>
    <property type="gene ID" value="TraesCS3B02G220300"/>
</dbReference>
<dbReference type="Gramene" id="TraesNOR3B03G01637720.1">
    <property type="protein sequence ID" value="TraesNOR3B03G01637720.1"/>
    <property type="gene ID" value="TraesNOR3B03G01637720"/>
</dbReference>
<dbReference type="Proteomes" id="UP000019116">
    <property type="component" value="Chromosome 3B"/>
</dbReference>
<protein>
    <submittedName>
        <fullName evidence="2">Uncharacterized protein</fullName>
    </submittedName>
</protein>
<reference evidence="2" key="1">
    <citation type="submission" date="2018-08" db="EMBL/GenBank/DDBJ databases">
        <authorList>
            <person name="Rossello M."/>
        </authorList>
    </citation>
    <scope>NUCLEOTIDE SEQUENCE [LARGE SCALE GENOMIC DNA]</scope>
    <source>
        <strain evidence="2">cv. Chinese Spring</strain>
    </source>
</reference>
<feature type="compositionally biased region" description="Acidic residues" evidence="1">
    <location>
        <begin position="15"/>
        <end position="25"/>
    </location>
</feature>
<evidence type="ECO:0000313" key="2">
    <source>
        <dbReference type="EnsemblPlants" id="TraesCS3B02G220300.1"/>
    </source>
</evidence>